<evidence type="ECO:0000313" key="3">
    <source>
        <dbReference type="Proteomes" id="UP001562425"/>
    </source>
</evidence>
<feature type="region of interest" description="Disordered" evidence="1">
    <location>
        <begin position="351"/>
        <end position="383"/>
    </location>
</feature>
<dbReference type="AlphaFoldDB" id="A0ABD1DCY7"/>
<keyword evidence="3" id="KW-1185">Reference proteome</keyword>
<reference evidence="2 3" key="1">
    <citation type="submission" date="2024-05" db="EMBL/GenBank/DDBJ databases">
        <title>Culex pipiens pipiens assembly and annotation.</title>
        <authorList>
            <person name="Alout H."/>
            <person name="Durand T."/>
        </authorList>
    </citation>
    <scope>NUCLEOTIDE SEQUENCE [LARGE SCALE GENOMIC DNA]</scope>
    <source>
        <strain evidence="2">HA-2024</strain>
        <tissue evidence="2">Whole body</tissue>
    </source>
</reference>
<proteinExistence type="predicted"/>
<accession>A0ABD1DCY7</accession>
<gene>
    <name evidence="2" type="ORF">pipiens_002504</name>
</gene>
<dbReference type="EMBL" id="JBEHCU010006254">
    <property type="protein sequence ID" value="KAL1397542.1"/>
    <property type="molecule type" value="Genomic_DNA"/>
</dbReference>
<organism evidence="2 3">
    <name type="scientific">Culex pipiens pipiens</name>
    <name type="common">Northern house mosquito</name>
    <dbReference type="NCBI Taxonomy" id="38569"/>
    <lineage>
        <taxon>Eukaryota</taxon>
        <taxon>Metazoa</taxon>
        <taxon>Ecdysozoa</taxon>
        <taxon>Arthropoda</taxon>
        <taxon>Hexapoda</taxon>
        <taxon>Insecta</taxon>
        <taxon>Pterygota</taxon>
        <taxon>Neoptera</taxon>
        <taxon>Endopterygota</taxon>
        <taxon>Diptera</taxon>
        <taxon>Nematocera</taxon>
        <taxon>Culicoidea</taxon>
        <taxon>Culicidae</taxon>
        <taxon>Culicinae</taxon>
        <taxon>Culicini</taxon>
        <taxon>Culex</taxon>
        <taxon>Culex</taxon>
    </lineage>
</organism>
<feature type="compositionally biased region" description="Polar residues" evidence="1">
    <location>
        <begin position="447"/>
        <end position="465"/>
    </location>
</feature>
<feature type="region of interest" description="Disordered" evidence="1">
    <location>
        <begin position="310"/>
        <end position="335"/>
    </location>
</feature>
<comment type="caution">
    <text evidence="2">The sequence shown here is derived from an EMBL/GenBank/DDBJ whole genome shotgun (WGS) entry which is preliminary data.</text>
</comment>
<feature type="region of interest" description="Disordered" evidence="1">
    <location>
        <begin position="435"/>
        <end position="484"/>
    </location>
</feature>
<feature type="compositionally biased region" description="Polar residues" evidence="1">
    <location>
        <begin position="313"/>
        <end position="330"/>
    </location>
</feature>
<protein>
    <submittedName>
        <fullName evidence="2">Uncharacterized protein</fullName>
    </submittedName>
</protein>
<name>A0ABD1DCY7_CULPP</name>
<sequence>MDTDFLEPATRAVLAMTAALLLHHSDEFSRKLQRKFRKSPTLSQQPNLLPVPRSAEQIQELEPGSDASICTVSDASSILAQAPAIVYSTLEEHPSAYESYELPTLDRPPLTETLHGGYAQVPNVVVGQHAAGPGWTGGYPRDFETPKRPPLRGPIVMVDSPAPIYRGRYLYTPPQPELEESFQLRRRPVPPRRQVMRDVGPLDTSYTAPAPFIRTPTAAVSRTPQKRVFQRQVASESPVIVSSTVQRGVVPQSRFFPSEPSPILASPRSPTGSMLIRTPQGIRVMTPQEEQSFRLARMPAGQVRARLVRGAQVTPQSPRTSPYSIPQTSVLPPESPESIQMARAADRYHVRSRIARRPPTTPTSRPGPYAIPDSAKADSPFKIARPAGGYRRHQQESLMDSSLPSFAGFPLAEASRAQGYYSAIASTPISRQGIGFPDLSQLPPTPINVTQDSLLGPNSPQTPTQRVPIPAGSPYARSRPQPQQSYIAPTPTSLHSPSHIRSPIRPPGWDAATARHLMSSAIRDKTASPQQSRQENLLEDEEMDFAPDMNSTIRDAAETVAGAGQGDDIRDALWTLYSRINRQVAIIQAGDKPGEEERVGIFRRSSADYDVEEGRMRD</sequence>
<dbReference type="Proteomes" id="UP001562425">
    <property type="component" value="Unassembled WGS sequence"/>
</dbReference>
<evidence type="ECO:0000313" key="2">
    <source>
        <dbReference type="EMBL" id="KAL1397542.1"/>
    </source>
</evidence>
<evidence type="ECO:0000256" key="1">
    <source>
        <dbReference type="SAM" id="MobiDB-lite"/>
    </source>
</evidence>